<dbReference type="Proteomes" id="UP000002366">
    <property type="component" value="Chromosome"/>
</dbReference>
<sequence length="54" mass="6290">MILTNTIVMYLYYAITLFFGGAIVYNLIKTEKAQDAVLYCIILMPFVLRLLRLK</sequence>
<dbReference type="EMBL" id="CP001997">
    <property type="protein sequence ID" value="ADE56325.1"/>
    <property type="molecule type" value="Genomic_DNA"/>
</dbReference>
<accession>D5ECP3</accession>
<protein>
    <submittedName>
        <fullName evidence="2">Uncharacterized protein</fullName>
    </submittedName>
</protein>
<reference evidence="2 4" key="1">
    <citation type="journal article" date="2010" name="Stand. Genomic Sci.">
        <title>Complete genome sequence of Aminobacterium colombiense type strain (ALA-1).</title>
        <authorList>
            <person name="Chertkov O."/>
            <person name="Sikorski J."/>
            <person name="Brambilla E."/>
            <person name="Lapidus A."/>
            <person name="Copeland A."/>
            <person name="Glavina Del Rio T."/>
            <person name="Nolan M."/>
            <person name="Lucas S."/>
            <person name="Tice H."/>
            <person name="Cheng J.F."/>
            <person name="Han C."/>
            <person name="Detter J.C."/>
            <person name="Bruce D."/>
            <person name="Tapia R."/>
            <person name="Goodwin L."/>
            <person name="Pitluck S."/>
            <person name="Liolios K."/>
            <person name="Ivanova N."/>
            <person name="Mavromatis K."/>
            <person name="Ovchinnikova G."/>
            <person name="Pati A."/>
            <person name="Chen A."/>
            <person name="Palaniappan K."/>
            <person name="Land M."/>
            <person name="Hauser L."/>
            <person name="Chang Y.J."/>
            <person name="Jeffries C.D."/>
            <person name="Spring S."/>
            <person name="Rohde M."/>
            <person name="Goker M."/>
            <person name="Bristow J."/>
            <person name="Eisen J.A."/>
            <person name="Markowitz V."/>
            <person name="Hugenholtz P."/>
            <person name="Kyrpides N.C."/>
            <person name="Klenk H.P."/>
        </authorList>
    </citation>
    <scope>NUCLEOTIDE SEQUENCE [LARGE SCALE GENOMIC DNA]</scope>
    <source>
        <strain evidence="2">DSM 12261</strain>
        <strain evidence="4">DSM 12261 / ALA-1</strain>
    </source>
</reference>
<evidence type="ECO:0000256" key="1">
    <source>
        <dbReference type="SAM" id="Phobius"/>
    </source>
</evidence>
<keyword evidence="1" id="KW-0472">Membrane</keyword>
<dbReference type="HOGENOM" id="CLU_212092_0_0_0"/>
<evidence type="ECO:0000313" key="4">
    <source>
        <dbReference type="Proteomes" id="UP000002366"/>
    </source>
</evidence>
<feature type="transmembrane region" description="Helical" evidence="1">
    <location>
        <begin position="7"/>
        <end position="28"/>
    </location>
</feature>
<proteinExistence type="predicted"/>
<name>D5ECP3_AMICL</name>
<dbReference type="RefSeq" id="WP_013047591.1">
    <property type="nucleotide sequence ID" value="NC_014011.1"/>
</dbReference>
<dbReference type="AlphaFoldDB" id="D5ECP3"/>
<gene>
    <name evidence="2" type="ordered locus">Amico_0178</name>
    <name evidence="3" type="ordered locus">Amico_1631</name>
</gene>
<dbReference type="STRING" id="572547.Amico_0178"/>
<dbReference type="KEGG" id="aco:Amico_1631"/>
<dbReference type="KEGG" id="aco:Amico_0178"/>
<dbReference type="EMBL" id="CP001997">
    <property type="protein sequence ID" value="ADE57747.1"/>
    <property type="molecule type" value="Genomic_DNA"/>
</dbReference>
<organism evidence="2 4">
    <name type="scientific">Aminobacterium colombiense (strain DSM 12261 / ALA-1)</name>
    <dbReference type="NCBI Taxonomy" id="572547"/>
    <lineage>
        <taxon>Bacteria</taxon>
        <taxon>Thermotogati</taxon>
        <taxon>Synergistota</taxon>
        <taxon>Synergistia</taxon>
        <taxon>Synergistales</taxon>
        <taxon>Aminobacteriaceae</taxon>
        <taxon>Aminobacterium</taxon>
    </lineage>
</organism>
<feature type="transmembrane region" description="Helical" evidence="1">
    <location>
        <begin position="34"/>
        <end position="51"/>
    </location>
</feature>
<keyword evidence="1" id="KW-1133">Transmembrane helix</keyword>
<evidence type="ECO:0000313" key="2">
    <source>
        <dbReference type="EMBL" id="ADE56325.1"/>
    </source>
</evidence>
<keyword evidence="1" id="KW-0812">Transmembrane</keyword>
<keyword evidence="4" id="KW-1185">Reference proteome</keyword>
<evidence type="ECO:0000313" key="3">
    <source>
        <dbReference type="EMBL" id="ADE57747.1"/>
    </source>
</evidence>